<evidence type="ECO:0000313" key="16">
    <source>
        <dbReference type="EMBL" id="HIU21394.1"/>
    </source>
</evidence>
<sequence length="353" mass="39622">MKITMVKERKQKPDFTKLGFGKYFTDHMLVMEYDAAKGGWSEPEIVPYDDFRINPACCSLHYGQGIFEGLKAYKNAQGEITMFRPRDNFVRMNRSAERLCMAKVDVDVVLEALCELVKLEEEWIPTAPGTSLYIRPFMFGSEAFLGVHPSKKFIFTIILSPVGSYYENGLEPTKLIVETELTRASKGGTGEAKCMGNYACSLLAGERAKEKGYDQVLWLDGAEKKYVEEVGSMNMMFVIDGTVVTPMLDGSILRGITRDSALQVLRKYGYKVEERHVPIAEVVEAYHAGKLDEAFGTGTAAVISPVGTITYGDLTMNINDGKMGKITGWLYDRITGIQTERYPDEFGWVYRVK</sequence>
<dbReference type="InterPro" id="IPR043132">
    <property type="entry name" value="BCAT-like_C"/>
</dbReference>
<comment type="similarity">
    <text evidence="5">Belongs to the class-IV pyridoxal-phosphate-dependent aminotransferase family.</text>
</comment>
<dbReference type="EC" id="2.6.1.42" evidence="6"/>
<dbReference type="InterPro" id="IPR033939">
    <property type="entry name" value="BCAT_family"/>
</dbReference>
<dbReference type="GO" id="GO:0008652">
    <property type="term" value="P:amino acid biosynthetic process"/>
    <property type="evidence" value="ECO:0007669"/>
    <property type="project" value="UniProtKB-KW"/>
</dbReference>
<keyword evidence="9 16" id="KW-0808">Transferase</keyword>
<comment type="cofactor">
    <cofactor evidence="1">
        <name>pyridoxal 5'-phosphate</name>
        <dbReference type="ChEBI" id="CHEBI:597326"/>
    </cofactor>
</comment>
<dbReference type="CDD" id="cd01557">
    <property type="entry name" value="BCAT_beta_family"/>
    <property type="match status" value="1"/>
</dbReference>
<dbReference type="InterPro" id="IPR043131">
    <property type="entry name" value="BCAT-like_N"/>
</dbReference>
<evidence type="ECO:0000256" key="14">
    <source>
        <dbReference type="ARBA" id="ARBA00049229"/>
    </source>
</evidence>
<evidence type="ECO:0000256" key="15">
    <source>
        <dbReference type="PIRSR" id="PIRSR006468-1"/>
    </source>
</evidence>
<evidence type="ECO:0000256" key="2">
    <source>
        <dbReference type="ARBA" id="ARBA00004824"/>
    </source>
</evidence>
<dbReference type="InterPro" id="IPR036038">
    <property type="entry name" value="Aminotransferase-like"/>
</dbReference>
<organism evidence="16 17">
    <name type="scientific">Candidatus Limadaptatus stercorigallinarum</name>
    <dbReference type="NCBI Taxonomy" id="2840845"/>
    <lineage>
        <taxon>Bacteria</taxon>
        <taxon>Bacillati</taxon>
        <taxon>Bacillota</taxon>
        <taxon>Clostridia</taxon>
        <taxon>Eubacteriales</taxon>
        <taxon>Candidatus Limadaptatus</taxon>
    </lineage>
</organism>
<dbReference type="GO" id="GO:0009082">
    <property type="term" value="P:branched-chain amino acid biosynthetic process"/>
    <property type="evidence" value="ECO:0007669"/>
    <property type="project" value="UniProtKB-KW"/>
</dbReference>
<evidence type="ECO:0000256" key="12">
    <source>
        <dbReference type="ARBA" id="ARBA00048212"/>
    </source>
</evidence>
<dbReference type="PANTHER" id="PTHR11825:SF44">
    <property type="entry name" value="BRANCHED-CHAIN-AMINO-ACID AMINOTRANSFERASE"/>
    <property type="match status" value="1"/>
</dbReference>
<keyword evidence="8" id="KW-0028">Amino-acid biosynthesis</keyword>
<evidence type="ECO:0000256" key="11">
    <source>
        <dbReference type="ARBA" id="ARBA00023304"/>
    </source>
</evidence>
<dbReference type="InterPro" id="IPR005786">
    <property type="entry name" value="B_amino_transII"/>
</dbReference>
<evidence type="ECO:0000313" key="17">
    <source>
        <dbReference type="Proteomes" id="UP000824088"/>
    </source>
</evidence>
<dbReference type="NCBIfam" id="NF009897">
    <property type="entry name" value="PRK13357.1"/>
    <property type="match status" value="1"/>
</dbReference>
<accession>A0A9D1HRW7</accession>
<keyword evidence="11" id="KW-0100">Branched-chain amino acid biosynthesis</keyword>
<dbReference type="Gene3D" id="3.30.470.10">
    <property type="match status" value="1"/>
</dbReference>
<evidence type="ECO:0000256" key="4">
    <source>
        <dbReference type="ARBA" id="ARBA00005072"/>
    </source>
</evidence>
<proteinExistence type="inferred from homology"/>
<protein>
    <recommendedName>
        <fullName evidence="6">branched-chain-amino-acid transaminase</fullName>
        <ecNumber evidence="6">2.6.1.42</ecNumber>
    </recommendedName>
</protein>
<evidence type="ECO:0000256" key="10">
    <source>
        <dbReference type="ARBA" id="ARBA00022898"/>
    </source>
</evidence>
<evidence type="ECO:0000256" key="13">
    <source>
        <dbReference type="ARBA" id="ARBA00048798"/>
    </source>
</evidence>
<reference evidence="16" key="1">
    <citation type="submission" date="2020-10" db="EMBL/GenBank/DDBJ databases">
        <authorList>
            <person name="Gilroy R."/>
        </authorList>
    </citation>
    <scope>NUCLEOTIDE SEQUENCE</scope>
    <source>
        <strain evidence="16">1063</strain>
    </source>
</reference>
<dbReference type="PIRSF" id="PIRSF006468">
    <property type="entry name" value="BCAT1"/>
    <property type="match status" value="1"/>
</dbReference>
<evidence type="ECO:0000256" key="8">
    <source>
        <dbReference type="ARBA" id="ARBA00022605"/>
    </source>
</evidence>
<evidence type="ECO:0000256" key="7">
    <source>
        <dbReference type="ARBA" id="ARBA00022576"/>
    </source>
</evidence>
<comment type="pathway">
    <text evidence="4">Amino-acid biosynthesis; L-leucine biosynthesis; L-leucine from 3-methyl-2-oxobutanoate: step 4/4.</text>
</comment>
<comment type="pathway">
    <text evidence="2">Amino-acid biosynthesis; L-isoleucine biosynthesis; L-isoleucine from 2-oxobutanoate: step 4/4.</text>
</comment>
<comment type="pathway">
    <text evidence="3">Amino-acid biosynthesis; L-valine biosynthesis; L-valine from pyruvate: step 4/4.</text>
</comment>
<dbReference type="Proteomes" id="UP000824088">
    <property type="component" value="Unassembled WGS sequence"/>
</dbReference>
<gene>
    <name evidence="16" type="ORF">IAD51_04090</name>
</gene>
<dbReference type="PANTHER" id="PTHR11825">
    <property type="entry name" value="SUBGROUP IIII AMINOTRANSFERASE"/>
    <property type="match status" value="1"/>
</dbReference>
<evidence type="ECO:0000256" key="5">
    <source>
        <dbReference type="ARBA" id="ARBA00009320"/>
    </source>
</evidence>
<dbReference type="EMBL" id="DVMN01000072">
    <property type="protein sequence ID" value="HIU21394.1"/>
    <property type="molecule type" value="Genomic_DNA"/>
</dbReference>
<keyword evidence="7 16" id="KW-0032">Aminotransferase</keyword>
<dbReference type="SUPFAM" id="SSF56752">
    <property type="entry name" value="D-aminoacid aminotransferase-like PLP-dependent enzymes"/>
    <property type="match status" value="1"/>
</dbReference>
<dbReference type="GO" id="GO:0004084">
    <property type="term" value="F:branched-chain-amino-acid transaminase activity"/>
    <property type="evidence" value="ECO:0007669"/>
    <property type="project" value="UniProtKB-EC"/>
</dbReference>
<keyword evidence="10" id="KW-0663">Pyridoxal phosphate</keyword>
<comment type="catalytic activity">
    <reaction evidence="12">
        <text>L-valine + 2-oxoglutarate = 3-methyl-2-oxobutanoate + L-glutamate</text>
        <dbReference type="Rhea" id="RHEA:24813"/>
        <dbReference type="ChEBI" id="CHEBI:11851"/>
        <dbReference type="ChEBI" id="CHEBI:16810"/>
        <dbReference type="ChEBI" id="CHEBI:29985"/>
        <dbReference type="ChEBI" id="CHEBI:57762"/>
        <dbReference type="EC" id="2.6.1.42"/>
    </reaction>
</comment>
<dbReference type="AlphaFoldDB" id="A0A9D1HRW7"/>
<comment type="caution">
    <text evidence="16">The sequence shown here is derived from an EMBL/GenBank/DDBJ whole genome shotgun (WGS) entry which is preliminary data.</text>
</comment>
<feature type="modified residue" description="N6-(pyridoxal phosphate)lysine" evidence="15">
    <location>
        <position position="193"/>
    </location>
</feature>
<comment type="catalytic activity">
    <reaction evidence="13">
        <text>L-isoleucine + 2-oxoglutarate = (S)-3-methyl-2-oxopentanoate + L-glutamate</text>
        <dbReference type="Rhea" id="RHEA:24801"/>
        <dbReference type="ChEBI" id="CHEBI:16810"/>
        <dbReference type="ChEBI" id="CHEBI:29985"/>
        <dbReference type="ChEBI" id="CHEBI:35146"/>
        <dbReference type="ChEBI" id="CHEBI:58045"/>
        <dbReference type="EC" id="2.6.1.42"/>
    </reaction>
</comment>
<reference evidence="16" key="2">
    <citation type="journal article" date="2021" name="PeerJ">
        <title>Extensive microbial diversity within the chicken gut microbiome revealed by metagenomics and culture.</title>
        <authorList>
            <person name="Gilroy R."/>
            <person name="Ravi A."/>
            <person name="Getino M."/>
            <person name="Pursley I."/>
            <person name="Horton D.L."/>
            <person name="Alikhan N.F."/>
            <person name="Baker D."/>
            <person name="Gharbi K."/>
            <person name="Hall N."/>
            <person name="Watson M."/>
            <person name="Adriaenssens E.M."/>
            <person name="Foster-Nyarko E."/>
            <person name="Jarju S."/>
            <person name="Secka A."/>
            <person name="Antonio M."/>
            <person name="Oren A."/>
            <person name="Chaudhuri R.R."/>
            <person name="La Ragione R."/>
            <person name="Hildebrand F."/>
            <person name="Pallen M.J."/>
        </authorList>
    </citation>
    <scope>NUCLEOTIDE SEQUENCE</scope>
    <source>
        <strain evidence="16">1063</strain>
    </source>
</reference>
<evidence type="ECO:0000256" key="3">
    <source>
        <dbReference type="ARBA" id="ARBA00004931"/>
    </source>
</evidence>
<dbReference type="Gene3D" id="3.20.10.10">
    <property type="entry name" value="D-amino Acid Aminotransferase, subunit A, domain 2"/>
    <property type="match status" value="1"/>
</dbReference>
<evidence type="ECO:0000256" key="1">
    <source>
        <dbReference type="ARBA" id="ARBA00001933"/>
    </source>
</evidence>
<evidence type="ECO:0000256" key="6">
    <source>
        <dbReference type="ARBA" id="ARBA00013053"/>
    </source>
</evidence>
<name>A0A9D1HRW7_9FIRM</name>
<comment type="catalytic activity">
    <reaction evidence="14">
        <text>L-leucine + 2-oxoglutarate = 4-methyl-2-oxopentanoate + L-glutamate</text>
        <dbReference type="Rhea" id="RHEA:18321"/>
        <dbReference type="ChEBI" id="CHEBI:16810"/>
        <dbReference type="ChEBI" id="CHEBI:17865"/>
        <dbReference type="ChEBI" id="CHEBI:29985"/>
        <dbReference type="ChEBI" id="CHEBI:57427"/>
        <dbReference type="EC" id="2.6.1.42"/>
    </reaction>
</comment>
<dbReference type="InterPro" id="IPR001544">
    <property type="entry name" value="Aminotrans_IV"/>
</dbReference>
<evidence type="ECO:0000256" key="9">
    <source>
        <dbReference type="ARBA" id="ARBA00022679"/>
    </source>
</evidence>
<dbReference type="Pfam" id="PF01063">
    <property type="entry name" value="Aminotran_4"/>
    <property type="match status" value="1"/>
</dbReference>
<dbReference type="NCBIfam" id="TIGR01123">
    <property type="entry name" value="ilvE_II"/>
    <property type="match status" value="1"/>
</dbReference>